<evidence type="ECO:0000313" key="2">
    <source>
        <dbReference type="EMBL" id="PKI75732.1"/>
    </source>
</evidence>
<name>A0A2I0L4V8_PUNGR</name>
<feature type="region of interest" description="Disordered" evidence="1">
    <location>
        <begin position="47"/>
        <end position="72"/>
    </location>
</feature>
<dbReference type="Proteomes" id="UP000233551">
    <property type="component" value="Unassembled WGS sequence"/>
</dbReference>
<gene>
    <name evidence="2" type="ORF">CRG98_003875</name>
</gene>
<dbReference type="AlphaFoldDB" id="A0A2I0L4V8"/>
<sequence length="72" mass="7253">MSAPLASTGASSYASRFMRTLPFLDPSASAACHIMLRAGNLAIRQPPGAGSSAIATGTAGSASGRDIERGMR</sequence>
<reference evidence="2 3" key="1">
    <citation type="submission" date="2017-11" db="EMBL/GenBank/DDBJ databases">
        <title>De-novo sequencing of pomegranate (Punica granatum L.) genome.</title>
        <authorList>
            <person name="Akparov Z."/>
            <person name="Amiraslanov A."/>
            <person name="Hajiyeva S."/>
            <person name="Abbasov M."/>
            <person name="Kaur K."/>
            <person name="Hamwieh A."/>
            <person name="Solovyev V."/>
            <person name="Salamov A."/>
            <person name="Braich B."/>
            <person name="Kosarev P."/>
            <person name="Mahmoud A."/>
            <person name="Hajiyev E."/>
            <person name="Babayeva S."/>
            <person name="Izzatullayeva V."/>
            <person name="Mammadov A."/>
            <person name="Mammadov A."/>
            <person name="Sharifova S."/>
            <person name="Ojaghi J."/>
            <person name="Eynullazada K."/>
            <person name="Bayramov B."/>
            <person name="Abdulazimova A."/>
            <person name="Shahmuradov I."/>
        </authorList>
    </citation>
    <scope>NUCLEOTIDE SEQUENCE [LARGE SCALE GENOMIC DNA]</scope>
    <source>
        <strain evidence="3">cv. AG2017</strain>
        <tissue evidence="2">Leaf</tissue>
    </source>
</reference>
<accession>A0A2I0L4V8</accession>
<organism evidence="2 3">
    <name type="scientific">Punica granatum</name>
    <name type="common">Pomegranate</name>
    <dbReference type="NCBI Taxonomy" id="22663"/>
    <lineage>
        <taxon>Eukaryota</taxon>
        <taxon>Viridiplantae</taxon>
        <taxon>Streptophyta</taxon>
        <taxon>Embryophyta</taxon>
        <taxon>Tracheophyta</taxon>
        <taxon>Spermatophyta</taxon>
        <taxon>Magnoliopsida</taxon>
        <taxon>eudicotyledons</taxon>
        <taxon>Gunneridae</taxon>
        <taxon>Pentapetalae</taxon>
        <taxon>rosids</taxon>
        <taxon>malvids</taxon>
        <taxon>Myrtales</taxon>
        <taxon>Lythraceae</taxon>
        <taxon>Punica</taxon>
    </lineage>
</organism>
<feature type="compositionally biased region" description="Low complexity" evidence="1">
    <location>
        <begin position="48"/>
        <end position="64"/>
    </location>
</feature>
<comment type="caution">
    <text evidence="2">The sequence shown here is derived from an EMBL/GenBank/DDBJ whole genome shotgun (WGS) entry which is preliminary data.</text>
</comment>
<proteinExistence type="predicted"/>
<evidence type="ECO:0000313" key="3">
    <source>
        <dbReference type="Proteomes" id="UP000233551"/>
    </source>
</evidence>
<keyword evidence="3" id="KW-1185">Reference proteome</keyword>
<evidence type="ECO:0000256" key="1">
    <source>
        <dbReference type="SAM" id="MobiDB-lite"/>
    </source>
</evidence>
<dbReference type="EMBL" id="PGOL01000152">
    <property type="protein sequence ID" value="PKI75732.1"/>
    <property type="molecule type" value="Genomic_DNA"/>
</dbReference>
<protein>
    <submittedName>
        <fullName evidence="2">Uncharacterized protein</fullName>
    </submittedName>
</protein>